<dbReference type="EMBL" id="KV453849">
    <property type="protein sequence ID" value="ODV86573.1"/>
    <property type="molecule type" value="Genomic_DNA"/>
</dbReference>
<comment type="subcellular location">
    <subcellularLocation>
        <location evidence="1">Membrane</location>
        <topology evidence="1">Multi-pass membrane protein</topology>
    </subcellularLocation>
</comment>
<feature type="transmembrane region" description="Helical" evidence="7">
    <location>
        <begin position="382"/>
        <end position="407"/>
    </location>
</feature>
<evidence type="ECO:0000256" key="5">
    <source>
        <dbReference type="ARBA" id="ARBA00023136"/>
    </source>
</evidence>
<feature type="transmembrane region" description="Helical" evidence="7">
    <location>
        <begin position="214"/>
        <end position="234"/>
    </location>
</feature>
<evidence type="ECO:0000259" key="8">
    <source>
        <dbReference type="Pfam" id="PF06738"/>
    </source>
</evidence>
<feature type="transmembrane region" description="Helical" evidence="7">
    <location>
        <begin position="279"/>
        <end position="302"/>
    </location>
</feature>
<keyword evidence="5 7" id="KW-0472">Membrane</keyword>
<feature type="transmembrane region" description="Helical" evidence="7">
    <location>
        <begin position="254"/>
        <end position="272"/>
    </location>
</feature>
<evidence type="ECO:0000313" key="10">
    <source>
        <dbReference type="EMBL" id="ODV86573.1"/>
    </source>
</evidence>
<feature type="domain" description="Threonine/Serine exporter ThrE" evidence="9">
    <location>
        <begin position="258"/>
        <end position="405"/>
    </location>
</feature>
<dbReference type="InterPro" id="IPR010619">
    <property type="entry name" value="ThrE-like_N"/>
</dbReference>
<protein>
    <recommendedName>
        <fullName evidence="2">Pheromone-regulated membrane protein 10</fullName>
    </recommendedName>
</protein>
<dbReference type="InterPro" id="IPR051361">
    <property type="entry name" value="ThrE/Ser_Exporter"/>
</dbReference>
<dbReference type="OrthoDB" id="413008at2759"/>
<evidence type="ECO:0000256" key="4">
    <source>
        <dbReference type="ARBA" id="ARBA00022989"/>
    </source>
</evidence>
<keyword evidence="4 7" id="KW-1133">Transmembrane helix</keyword>
<evidence type="ECO:0000256" key="7">
    <source>
        <dbReference type="SAM" id="Phobius"/>
    </source>
</evidence>
<dbReference type="GO" id="GO:0016020">
    <property type="term" value="C:membrane"/>
    <property type="evidence" value="ECO:0007669"/>
    <property type="project" value="UniProtKB-SubCell"/>
</dbReference>
<name>A0A1E4T479_9ASCO</name>
<dbReference type="Pfam" id="PF12821">
    <property type="entry name" value="ThrE_2"/>
    <property type="match status" value="1"/>
</dbReference>
<feature type="transmembrane region" description="Helical" evidence="7">
    <location>
        <begin position="180"/>
        <end position="202"/>
    </location>
</feature>
<evidence type="ECO:0000259" key="9">
    <source>
        <dbReference type="Pfam" id="PF12821"/>
    </source>
</evidence>
<comment type="similarity">
    <text evidence="6">Belongs to the ThrE exporter (TC 2.A.79) family.</text>
</comment>
<keyword evidence="11" id="KW-1185">Reference proteome</keyword>
<evidence type="ECO:0000256" key="6">
    <source>
        <dbReference type="ARBA" id="ARBA00034125"/>
    </source>
</evidence>
<dbReference type="InterPro" id="IPR024528">
    <property type="entry name" value="ThrE_2"/>
</dbReference>
<dbReference type="Pfam" id="PF06738">
    <property type="entry name" value="ThrE"/>
    <property type="match status" value="1"/>
</dbReference>
<dbReference type="GO" id="GO:0022857">
    <property type="term" value="F:transmembrane transporter activity"/>
    <property type="evidence" value="ECO:0007669"/>
    <property type="project" value="InterPro"/>
</dbReference>
<dbReference type="Proteomes" id="UP000094801">
    <property type="component" value="Unassembled WGS sequence"/>
</dbReference>
<evidence type="ECO:0000256" key="2">
    <source>
        <dbReference type="ARBA" id="ARBA00019535"/>
    </source>
</evidence>
<feature type="transmembrane region" description="Helical" evidence="7">
    <location>
        <begin position="124"/>
        <end position="141"/>
    </location>
</feature>
<proteinExistence type="inferred from homology"/>
<reference evidence="11" key="1">
    <citation type="submission" date="2016-04" db="EMBL/GenBank/DDBJ databases">
        <title>Comparative genomics of biotechnologically important yeasts.</title>
        <authorList>
            <consortium name="DOE Joint Genome Institute"/>
            <person name="Riley R."/>
            <person name="Haridas S."/>
            <person name="Wolfe K.H."/>
            <person name="Lopes M.R."/>
            <person name="Hittinger C.T."/>
            <person name="Goker M."/>
            <person name="Salamov A."/>
            <person name="Wisecaver J."/>
            <person name="Long T.M."/>
            <person name="Aerts A.L."/>
            <person name="Barry K."/>
            <person name="Choi C."/>
            <person name="Clum A."/>
            <person name="Coughlan A.Y."/>
            <person name="Deshpande S."/>
            <person name="Douglass A.P."/>
            <person name="Hanson S.J."/>
            <person name="Klenk H.-P."/>
            <person name="Labutti K."/>
            <person name="Lapidus A."/>
            <person name="Lindquist E."/>
            <person name="Lipzen A."/>
            <person name="Meier-Kolthoff J.P."/>
            <person name="Ohm R.A."/>
            <person name="Otillar R.P."/>
            <person name="Pangilinan J."/>
            <person name="Peng Y."/>
            <person name="Rokas A."/>
            <person name="Rosa C.A."/>
            <person name="Scheuner C."/>
            <person name="Sibirny A.A."/>
            <person name="Slot J.C."/>
            <person name="Stielow J.B."/>
            <person name="Sun H."/>
            <person name="Kurtzman C.P."/>
            <person name="Blackwell M."/>
            <person name="Grigoriev I.V."/>
            <person name="Jeffries T.W."/>
        </authorList>
    </citation>
    <scope>NUCLEOTIDE SEQUENCE [LARGE SCALE GENOMIC DNA]</scope>
    <source>
        <strain evidence="11">NRRL YB-2248</strain>
    </source>
</reference>
<dbReference type="PANTHER" id="PTHR31082">
    <property type="entry name" value="PHEROMONE-REGULATED MEMBRANE PROTEIN 10"/>
    <property type="match status" value="1"/>
</dbReference>
<evidence type="ECO:0000313" key="11">
    <source>
        <dbReference type="Proteomes" id="UP000094801"/>
    </source>
</evidence>
<accession>A0A1E4T479</accession>
<keyword evidence="3 7" id="KW-0812">Transmembrane</keyword>
<organism evidence="10 11">
    <name type="scientific">[Candida] arabinofermentans NRRL YB-2248</name>
    <dbReference type="NCBI Taxonomy" id="983967"/>
    <lineage>
        <taxon>Eukaryota</taxon>
        <taxon>Fungi</taxon>
        <taxon>Dikarya</taxon>
        <taxon>Ascomycota</taxon>
        <taxon>Saccharomycotina</taxon>
        <taxon>Pichiomycetes</taxon>
        <taxon>Pichiales</taxon>
        <taxon>Pichiaceae</taxon>
        <taxon>Ogataea</taxon>
        <taxon>Ogataea/Candida clade</taxon>
    </lineage>
</organism>
<gene>
    <name evidence="10" type="ORF">CANARDRAFT_174654</name>
</gene>
<feature type="transmembrane region" description="Helical" evidence="7">
    <location>
        <begin position="148"/>
        <end position="168"/>
    </location>
</feature>
<evidence type="ECO:0000256" key="3">
    <source>
        <dbReference type="ARBA" id="ARBA00022692"/>
    </source>
</evidence>
<evidence type="ECO:0000256" key="1">
    <source>
        <dbReference type="ARBA" id="ARBA00004141"/>
    </source>
</evidence>
<sequence>MTTGFPNHRLEEYMMTTVRVLEIDGSFIYIPGCMIVSFGDPATRTSEVKLVRVAQGLDVGKLDEAHEIFKSVVKDRVGVEYANQKLDELLNRPPYYNVYWSILWYGLSSCTVIPWAFGGSWLDLPPTFVLGCLLGFLQLVVAPKSTIYSSVFEVSCSVWLSFIGRAIGTIGGGKYFCFSAVVQGGLCMILPGYIILSGALELQSRNIVSGSVRMFYAIIYSMFLGFGLTLGSAIYGWMDSNATTNTTCTSNISVYWRIFFVPVFTLLMALTCQAKWHQVTIMTVIACGGYVASYFSSLHFTITEFNSALGSFTIGLMSYLYSRTGASFTKIGYCNTAFTSMLPGIFDQVPGGVASRNILAAGIKQLSNSSDTSGTLLSGTTLSFGIAMIEIAIGITVGLFFAELIIFPFGNKTGLFRL</sequence>
<feature type="transmembrane region" description="Helical" evidence="7">
    <location>
        <begin position="98"/>
        <end position="118"/>
    </location>
</feature>
<feature type="domain" description="Threonine/serine exporter-like N-terminal" evidence="8">
    <location>
        <begin position="1"/>
        <end position="234"/>
    </location>
</feature>
<dbReference type="PANTHER" id="PTHR31082:SF4">
    <property type="entry name" value="PHEROMONE-REGULATED MEMBRANE PROTEIN 10"/>
    <property type="match status" value="1"/>
</dbReference>
<dbReference type="AlphaFoldDB" id="A0A1E4T479"/>